<evidence type="ECO:0000256" key="3">
    <source>
        <dbReference type="ARBA" id="ARBA00022927"/>
    </source>
</evidence>
<comment type="similarity">
    <text evidence="1">Belongs to the VPS26 family.</text>
</comment>
<dbReference type="InterPro" id="IPR014752">
    <property type="entry name" value="Arrestin-like_C"/>
</dbReference>
<dbReference type="GO" id="GO:0030904">
    <property type="term" value="C:retromer complex"/>
    <property type="evidence" value="ECO:0007669"/>
    <property type="project" value="UniProtKB-ARBA"/>
</dbReference>
<feature type="compositionally biased region" description="Basic and acidic residues" evidence="4">
    <location>
        <begin position="359"/>
        <end position="368"/>
    </location>
</feature>
<evidence type="ECO:0000313" key="6">
    <source>
        <dbReference type="Proteomes" id="UP001626550"/>
    </source>
</evidence>
<feature type="region of interest" description="Disordered" evidence="4">
    <location>
        <begin position="263"/>
        <end position="294"/>
    </location>
</feature>
<dbReference type="FunFam" id="2.60.40.640:FF:000015">
    <property type="entry name" value="Vacuolar protein sorting-associated protein 26"/>
    <property type="match status" value="1"/>
</dbReference>
<gene>
    <name evidence="5" type="primary">VPS26B</name>
    <name evidence="5" type="ORF">Ciccas_009650</name>
</gene>
<feature type="compositionally biased region" description="Polar residues" evidence="4">
    <location>
        <begin position="277"/>
        <end position="294"/>
    </location>
</feature>
<protein>
    <submittedName>
        <fullName evidence="5">Vacuolar protein sorting-associated protein 26B</fullName>
    </submittedName>
</protein>
<keyword evidence="6" id="KW-1185">Reference proteome</keyword>
<evidence type="ECO:0000256" key="1">
    <source>
        <dbReference type="ARBA" id="ARBA00009100"/>
    </source>
</evidence>
<dbReference type="GO" id="GO:0015031">
    <property type="term" value="P:protein transport"/>
    <property type="evidence" value="ECO:0007669"/>
    <property type="project" value="UniProtKB-KW"/>
</dbReference>
<organism evidence="5 6">
    <name type="scientific">Cichlidogyrus casuarinus</name>
    <dbReference type="NCBI Taxonomy" id="1844966"/>
    <lineage>
        <taxon>Eukaryota</taxon>
        <taxon>Metazoa</taxon>
        <taxon>Spiralia</taxon>
        <taxon>Lophotrochozoa</taxon>
        <taxon>Platyhelminthes</taxon>
        <taxon>Monogenea</taxon>
        <taxon>Monopisthocotylea</taxon>
        <taxon>Dactylogyridea</taxon>
        <taxon>Ancyrocephalidae</taxon>
        <taxon>Cichlidogyrus</taxon>
    </lineage>
</organism>
<dbReference type="Proteomes" id="UP001626550">
    <property type="component" value="Unassembled WGS sequence"/>
</dbReference>
<keyword evidence="2" id="KW-0813">Transport</keyword>
<dbReference type="EMBL" id="JBJKFK010002028">
    <property type="protein sequence ID" value="KAL3311762.1"/>
    <property type="molecule type" value="Genomic_DNA"/>
</dbReference>
<keyword evidence="3" id="KW-0653">Protein transport</keyword>
<dbReference type="Pfam" id="PF03643">
    <property type="entry name" value="Vps26"/>
    <property type="match status" value="2"/>
</dbReference>
<name>A0ABD2PWF4_9PLAT</name>
<reference evidence="5 6" key="1">
    <citation type="submission" date="2024-11" db="EMBL/GenBank/DDBJ databases">
        <title>Adaptive evolution of stress response genes in parasites aligns with host niche diversity.</title>
        <authorList>
            <person name="Hahn C."/>
            <person name="Resl P."/>
        </authorList>
    </citation>
    <scope>NUCLEOTIDE SEQUENCE [LARGE SCALE GENOMIC DNA]</scope>
    <source>
        <strain evidence="5">EGGRZ-B1_66</strain>
        <tissue evidence="5">Body</tissue>
    </source>
</reference>
<dbReference type="Gene3D" id="2.60.40.640">
    <property type="match status" value="2"/>
</dbReference>
<sequence>MVRLVQTPKIDIYIEKEDVRKHKTVANSDGTSQNLPIFYDGETISGKATINVKRGSKFEHQGIKIDFLGIIEYYGDRASREEYFLRVTVVRRMANVVKDRELLVNTLAYYSEIDTRLKMEVGIEESLHIEFEYDKSRYHMSDVIIGKILFILVRVKIKNMELQIIRKESTGYGVSTFTENETIAKFEIMDGAPVKGESIPIRLFLSQFDLTPTIHDAQRKFSVRYLLNLVLLDEEDRRYYKHQEIMIYRKTIRKRKQYAHIKASDSASNIDTDRKTSSTLAPSETGSETDSVMSGQMFNRVERSMQRYEAAPSADANDEVVNGKTAAPETFAVNREVVNNNQDEPVKNVKTDLPSEGEAQARDVFADE</sequence>
<evidence type="ECO:0000256" key="4">
    <source>
        <dbReference type="SAM" id="MobiDB-lite"/>
    </source>
</evidence>
<feature type="region of interest" description="Disordered" evidence="4">
    <location>
        <begin position="306"/>
        <end position="368"/>
    </location>
</feature>
<proteinExistence type="inferred from homology"/>
<evidence type="ECO:0000313" key="5">
    <source>
        <dbReference type="EMBL" id="KAL3311762.1"/>
    </source>
</evidence>
<dbReference type="InterPro" id="IPR028934">
    <property type="entry name" value="Vps26-related"/>
</dbReference>
<dbReference type="PANTHER" id="PTHR12233">
    <property type="entry name" value="VACUOLAR PROTEIN SORTING 26 RELATED"/>
    <property type="match status" value="1"/>
</dbReference>
<comment type="caution">
    <text evidence="5">The sequence shown here is derived from an EMBL/GenBank/DDBJ whole genome shotgun (WGS) entry which is preliminary data.</text>
</comment>
<evidence type="ECO:0000256" key="2">
    <source>
        <dbReference type="ARBA" id="ARBA00022448"/>
    </source>
</evidence>
<accession>A0ABD2PWF4</accession>
<dbReference type="AlphaFoldDB" id="A0ABD2PWF4"/>